<dbReference type="EMBL" id="MDTU01000001">
    <property type="protein sequence ID" value="ODN41886.1"/>
    <property type="molecule type" value="Genomic_DNA"/>
</dbReference>
<evidence type="ECO:0000313" key="1">
    <source>
        <dbReference type="EMBL" id="ODN41886.1"/>
    </source>
</evidence>
<reference evidence="1 2" key="1">
    <citation type="submission" date="2016-08" db="EMBL/GenBank/DDBJ databases">
        <title>Draft genome sequence of Candidatus Piscirickettsia litoralis, from seawater.</title>
        <authorList>
            <person name="Wan X."/>
            <person name="Lee A.J."/>
            <person name="Hou S."/>
            <person name="Donachie S.P."/>
        </authorList>
    </citation>
    <scope>NUCLEOTIDE SEQUENCE [LARGE SCALE GENOMIC DNA]</scope>
    <source>
        <strain evidence="1 2">Y2</strain>
    </source>
</reference>
<gene>
    <name evidence="1" type="ORF">BGC07_01530</name>
</gene>
<dbReference type="RefSeq" id="WP_069311688.1">
    <property type="nucleotide sequence ID" value="NZ_MDTU01000001.1"/>
</dbReference>
<organism evidence="1 2">
    <name type="scientific">Piscirickettsia litoralis</name>
    <dbReference type="NCBI Taxonomy" id="1891921"/>
    <lineage>
        <taxon>Bacteria</taxon>
        <taxon>Pseudomonadati</taxon>
        <taxon>Pseudomonadota</taxon>
        <taxon>Gammaproteobacteria</taxon>
        <taxon>Thiotrichales</taxon>
        <taxon>Piscirickettsiaceae</taxon>
        <taxon>Piscirickettsia</taxon>
    </lineage>
</organism>
<evidence type="ECO:0000313" key="2">
    <source>
        <dbReference type="Proteomes" id="UP000094329"/>
    </source>
</evidence>
<proteinExistence type="predicted"/>
<protein>
    <submittedName>
        <fullName evidence="1">Uncharacterized protein</fullName>
    </submittedName>
</protein>
<comment type="caution">
    <text evidence="1">The sequence shown here is derived from an EMBL/GenBank/DDBJ whole genome shotgun (WGS) entry which is preliminary data.</text>
</comment>
<dbReference type="Proteomes" id="UP000094329">
    <property type="component" value="Unassembled WGS sequence"/>
</dbReference>
<keyword evidence="2" id="KW-1185">Reference proteome</keyword>
<sequence length="106" mass="11870">MATKKLALYFYGTWANKDFRSLITPVIVATNSIIDQLYNESLAEDREYYPGPGTSNSYINANWLGGGAVGEHGVSSNVNKAYTRILEKLMFIKSTILEKMLINSRN</sequence>
<accession>A0ABX3A2L2</accession>
<name>A0ABX3A2L2_9GAMM</name>